<dbReference type="GO" id="GO:0032465">
    <property type="term" value="P:regulation of cytokinesis"/>
    <property type="evidence" value="ECO:0007669"/>
    <property type="project" value="TreeGrafter"/>
</dbReference>
<dbReference type="GO" id="GO:0032456">
    <property type="term" value="P:endocytic recycling"/>
    <property type="evidence" value="ECO:0007669"/>
    <property type="project" value="TreeGrafter"/>
</dbReference>
<protein>
    <submittedName>
        <fullName evidence="2">Uncharacterized protein</fullName>
    </submittedName>
</protein>
<comment type="caution">
    <text evidence="2">The sequence shown here is derived from an EMBL/GenBank/DDBJ whole genome shotgun (WGS) entry which is preliminary data.</text>
</comment>
<keyword evidence="3" id="KW-1185">Reference proteome</keyword>
<dbReference type="GO" id="GO:0030139">
    <property type="term" value="C:endocytic vesicle"/>
    <property type="evidence" value="ECO:0007669"/>
    <property type="project" value="TreeGrafter"/>
</dbReference>
<reference evidence="3" key="1">
    <citation type="submission" date="2024-04" db="EMBL/GenBank/DDBJ databases">
        <title>Salinicola lusitanus LLJ914,a marine bacterium isolated from the Okinawa Trough.</title>
        <authorList>
            <person name="Li J."/>
        </authorList>
    </citation>
    <scope>NUCLEOTIDE SEQUENCE [LARGE SCALE GENOMIC DNA]</scope>
</reference>
<evidence type="ECO:0000313" key="2">
    <source>
        <dbReference type="EMBL" id="KAK7929711.1"/>
    </source>
</evidence>
<dbReference type="PANTHER" id="PTHR15726:SF5">
    <property type="entry name" value="RAB11 FAMILY-INTERACTING PROTEIN 4"/>
    <property type="match status" value="1"/>
</dbReference>
<dbReference type="AlphaFoldDB" id="A0AAW0PV53"/>
<dbReference type="GO" id="GO:0030496">
    <property type="term" value="C:midbody"/>
    <property type="evidence" value="ECO:0007669"/>
    <property type="project" value="TreeGrafter"/>
</dbReference>
<gene>
    <name evidence="2" type="ORF">WMY93_006106</name>
</gene>
<dbReference type="PANTHER" id="PTHR15726">
    <property type="entry name" value="RAB11-FAMILY INTERACTING PROTEIN"/>
    <property type="match status" value="1"/>
</dbReference>
<dbReference type="InterPro" id="IPR051977">
    <property type="entry name" value="Rab11-interacting_regulator"/>
</dbReference>
<sequence length="104" mass="12275">MQELVDDLRRELEHLQLFKLEVEHPGQGKSLSELNARTREIEMEHEVKRLKQENYKLRDQNDDLNAQILSLSLYEARNLFSCQSKAQSLAAEIDSASRMSWWML</sequence>
<dbReference type="EMBL" id="JBBPFD010000004">
    <property type="protein sequence ID" value="KAK7929711.1"/>
    <property type="molecule type" value="Genomic_DNA"/>
</dbReference>
<proteinExistence type="predicted"/>
<feature type="coiled-coil region" evidence="1">
    <location>
        <begin position="40"/>
        <end position="67"/>
    </location>
</feature>
<dbReference type="GO" id="GO:0032154">
    <property type="term" value="C:cleavage furrow"/>
    <property type="evidence" value="ECO:0007669"/>
    <property type="project" value="TreeGrafter"/>
</dbReference>
<dbReference type="GO" id="GO:0055038">
    <property type="term" value="C:recycling endosome membrane"/>
    <property type="evidence" value="ECO:0007669"/>
    <property type="project" value="TreeGrafter"/>
</dbReference>
<evidence type="ECO:0000313" key="3">
    <source>
        <dbReference type="Proteomes" id="UP001460270"/>
    </source>
</evidence>
<accession>A0AAW0PV53</accession>
<evidence type="ECO:0000256" key="1">
    <source>
        <dbReference type="SAM" id="Coils"/>
    </source>
</evidence>
<keyword evidence="1" id="KW-0175">Coiled coil</keyword>
<name>A0AAW0PV53_9GOBI</name>
<organism evidence="2 3">
    <name type="scientific">Mugilogobius chulae</name>
    <name type="common">yellowstripe goby</name>
    <dbReference type="NCBI Taxonomy" id="88201"/>
    <lineage>
        <taxon>Eukaryota</taxon>
        <taxon>Metazoa</taxon>
        <taxon>Chordata</taxon>
        <taxon>Craniata</taxon>
        <taxon>Vertebrata</taxon>
        <taxon>Euteleostomi</taxon>
        <taxon>Actinopterygii</taxon>
        <taxon>Neopterygii</taxon>
        <taxon>Teleostei</taxon>
        <taxon>Neoteleostei</taxon>
        <taxon>Acanthomorphata</taxon>
        <taxon>Gobiaria</taxon>
        <taxon>Gobiiformes</taxon>
        <taxon>Gobioidei</taxon>
        <taxon>Gobiidae</taxon>
        <taxon>Gobionellinae</taxon>
        <taxon>Mugilogobius</taxon>
    </lineage>
</organism>
<dbReference type="Proteomes" id="UP001460270">
    <property type="component" value="Unassembled WGS sequence"/>
</dbReference>